<evidence type="ECO:0000313" key="5">
    <source>
        <dbReference type="Proteomes" id="UP000222788"/>
    </source>
</evidence>
<evidence type="ECO:0000256" key="3">
    <source>
        <dbReference type="ARBA" id="ARBA00023002"/>
    </source>
</evidence>
<dbReference type="Proteomes" id="UP000222788">
    <property type="component" value="Unassembled WGS sequence"/>
</dbReference>
<keyword evidence="4" id="KW-0503">Monooxygenase</keyword>
<comment type="caution">
    <text evidence="4">The sequence shown here is derived from an EMBL/GenBank/DDBJ whole genome shotgun (WGS) entry which is preliminary data.</text>
</comment>
<proteinExistence type="predicted"/>
<dbReference type="PANTHER" id="PTHR32332:SF36">
    <property type="entry name" value="2-NITROPROPANE DIOXYGENASE FAMILY, PUTATIVE (AFU_ORTHOLOGUE AFUA_4G07940)-RELATED"/>
    <property type="match status" value="1"/>
</dbReference>
<dbReference type="GO" id="GO:0018580">
    <property type="term" value="F:nitronate monooxygenase activity"/>
    <property type="evidence" value="ECO:0007669"/>
    <property type="project" value="InterPro"/>
</dbReference>
<evidence type="ECO:0000256" key="2">
    <source>
        <dbReference type="ARBA" id="ARBA00022643"/>
    </source>
</evidence>
<dbReference type="CDD" id="cd04730">
    <property type="entry name" value="NPD_like"/>
    <property type="match status" value="1"/>
</dbReference>
<evidence type="ECO:0000256" key="1">
    <source>
        <dbReference type="ARBA" id="ARBA00022630"/>
    </source>
</evidence>
<protein>
    <submittedName>
        <fullName evidence="4">Putative nitronate monooxygenase</fullName>
    </submittedName>
</protein>
<dbReference type="EMBL" id="APWK03000085">
    <property type="protein sequence ID" value="PHH51773.1"/>
    <property type="molecule type" value="Genomic_DNA"/>
</dbReference>
<dbReference type="OrthoDB" id="10265891at2759"/>
<name>A0A2C5X151_9PEZI</name>
<keyword evidence="2" id="KW-0288">FMN</keyword>
<evidence type="ECO:0000313" key="4">
    <source>
        <dbReference type="EMBL" id="PHH51773.1"/>
    </source>
</evidence>
<reference evidence="4 5" key="2">
    <citation type="journal article" date="2013" name="IMA Fungus">
        <title>IMA Genome-F 1: Ceratocystis fimbriata: Draft nuclear genome sequence for the plant pathogen, Ceratocystis fimbriata.</title>
        <authorList>
            <person name="Wilken P.M."/>
            <person name="Steenkamp E.T."/>
            <person name="Wingfield M.J."/>
            <person name="de Beer Z.W."/>
            <person name="Wingfield B.D."/>
        </authorList>
    </citation>
    <scope>NUCLEOTIDE SEQUENCE [LARGE SCALE GENOMIC DNA]</scope>
    <source>
        <strain evidence="4 5">CBS 114723</strain>
    </source>
</reference>
<reference evidence="4 5" key="1">
    <citation type="journal article" date="2013" name="Fungal Biol.">
        <title>Analysis of microsatellite markers in the genome of the plant pathogen Ceratocystis fimbriata.</title>
        <authorList>
            <person name="Simpson M.C."/>
            <person name="Wilken P.M."/>
            <person name="Coetzee M.P."/>
            <person name="Wingfield M.J."/>
            <person name="Wingfield B.D."/>
        </authorList>
    </citation>
    <scope>NUCLEOTIDE SEQUENCE [LARGE SCALE GENOMIC DNA]</scope>
    <source>
        <strain evidence="4 5">CBS 114723</strain>
    </source>
</reference>
<keyword evidence="1" id="KW-0285">Flavoprotein</keyword>
<keyword evidence="5" id="KW-1185">Reference proteome</keyword>
<dbReference type="SUPFAM" id="SSF51412">
    <property type="entry name" value="Inosine monophosphate dehydrogenase (IMPDH)"/>
    <property type="match status" value="1"/>
</dbReference>
<dbReference type="InterPro" id="IPR013785">
    <property type="entry name" value="Aldolase_TIM"/>
</dbReference>
<dbReference type="Pfam" id="PF03060">
    <property type="entry name" value="NMO"/>
    <property type="match status" value="1"/>
</dbReference>
<gene>
    <name evidence="4" type="ORF">CFIMG_008575RA00001</name>
</gene>
<organism evidence="4 5">
    <name type="scientific">Ceratocystis fimbriata CBS 114723</name>
    <dbReference type="NCBI Taxonomy" id="1035309"/>
    <lineage>
        <taxon>Eukaryota</taxon>
        <taxon>Fungi</taxon>
        <taxon>Dikarya</taxon>
        <taxon>Ascomycota</taxon>
        <taxon>Pezizomycotina</taxon>
        <taxon>Sordariomycetes</taxon>
        <taxon>Hypocreomycetidae</taxon>
        <taxon>Microascales</taxon>
        <taxon>Ceratocystidaceae</taxon>
        <taxon>Ceratocystis</taxon>
    </lineage>
</organism>
<dbReference type="STRING" id="1035309.A0A2C5X151"/>
<accession>A0A2C5X151</accession>
<sequence length="351" mass="36778">MTLHSLLSTPLTEALGIKHPIVQGAMALTSGPRLAAAVSSAGGLGIIASFESSPSELRGQISELKAHLTSPDLPWGINLPIIKIGNGARKTNQDYTGGRLAELLDVVAESGAKLFVAAAGLPSHETVERLHNKGMLIAIMAGHPKHARKGLERGVDIIAAQGAEAGGHTGDIGTAVLLPSIIDVAQEFHPPLLHGKPAIVVAAGGIVDGRGLASALVQGAAGAWMGTRFIASEEAATSALHKQAVVQCGVDGTHMTHVVTGRPLRMRPNWYVKSWHVDKQEKVRELCSRGIIPMKLDEREGRETEIPFLMGQGAGLISDIKPAKAIVESLVTDAAVLLKRGAEVINIKAKL</sequence>
<keyword evidence="3" id="KW-0560">Oxidoreductase</keyword>
<dbReference type="Gene3D" id="3.20.20.70">
    <property type="entry name" value="Aldolase class I"/>
    <property type="match status" value="1"/>
</dbReference>
<dbReference type="PANTHER" id="PTHR32332">
    <property type="entry name" value="2-NITROPROPANE DIOXYGENASE"/>
    <property type="match status" value="1"/>
</dbReference>
<dbReference type="InterPro" id="IPR004136">
    <property type="entry name" value="NMO"/>
</dbReference>
<dbReference type="AlphaFoldDB" id="A0A2C5X151"/>